<dbReference type="InterPro" id="IPR006027">
    <property type="entry name" value="NusB_RsmB_TIM44"/>
</dbReference>
<comment type="catalytic activity">
    <reaction evidence="12">
        <text>cytidine(967) in 16S rRNA + S-adenosyl-L-methionine = 5-methylcytidine(967) in 16S rRNA + S-adenosyl-L-homocysteine + H(+)</text>
        <dbReference type="Rhea" id="RHEA:42748"/>
        <dbReference type="Rhea" id="RHEA-COMP:10219"/>
        <dbReference type="Rhea" id="RHEA-COMP:10220"/>
        <dbReference type="ChEBI" id="CHEBI:15378"/>
        <dbReference type="ChEBI" id="CHEBI:57856"/>
        <dbReference type="ChEBI" id="CHEBI:59789"/>
        <dbReference type="ChEBI" id="CHEBI:74483"/>
        <dbReference type="ChEBI" id="CHEBI:82748"/>
        <dbReference type="EC" id="2.1.1.176"/>
    </reaction>
</comment>
<dbReference type="EC" id="2.1.1.176" evidence="3"/>
<comment type="similarity">
    <text evidence="13">Belongs to the class I-like SAM-binding methyltransferase superfamily. RsmB/NOP family.</text>
</comment>
<dbReference type="Gene3D" id="3.40.50.150">
    <property type="entry name" value="Vaccinia Virus protein VP39"/>
    <property type="match status" value="1"/>
</dbReference>
<evidence type="ECO:0000256" key="10">
    <source>
        <dbReference type="ARBA" id="ARBA00030399"/>
    </source>
</evidence>
<comment type="function">
    <text evidence="1">Specifically methylates the cytosine at position 967 (m5C967) of 16S rRNA.</text>
</comment>
<evidence type="ECO:0000256" key="2">
    <source>
        <dbReference type="ARBA" id="ARBA00004496"/>
    </source>
</evidence>
<evidence type="ECO:0000256" key="12">
    <source>
        <dbReference type="ARBA" id="ARBA00047283"/>
    </source>
</evidence>
<dbReference type="EMBL" id="BOVJ01000143">
    <property type="protein sequence ID" value="GIQ65671.1"/>
    <property type="molecule type" value="Genomic_DNA"/>
</dbReference>
<dbReference type="InterPro" id="IPR004573">
    <property type="entry name" value="rRNA_ssu_MeTfrase_B"/>
</dbReference>
<dbReference type="Gene3D" id="3.30.70.1170">
    <property type="entry name" value="Sun protein, domain 3"/>
    <property type="match status" value="1"/>
</dbReference>
<keyword evidence="17" id="KW-1185">Reference proteome</keyword>
<evidence type="ECO:0000256" key="14">
    <source>
        <dbReference type="SAM" id="MobiDB-lite"/>
    </source>
</evidence>
<name>A0ABQ4NCR6_9BACL</name>
<evidence type="ECO:0000313" key="17">
    <source>
        <dbReference type="Proteomes" id="UP000680304"/>
    </source>
</evidence>
<evidence type="ECO:0000256" key="13">
    <source>
        <dbReference type="PROSITE-ProRule" id="PRU01023"/>
    </source>
</evidence>
<feature type="active site" description="Nucleophile" evidence="13">
    <location>
        <position position="562"/>
    </location>
</feature>
<dbReference type="NCBIfam" id="NF011494">
    <property type="entry name" value="PRK14902.1"/>
    <property type="match status" value="1"/>
</dbReference>
<evidence type="ECO:0000256" key="9">
    <source>
        <dbReference type="ARBA" id="ARBA00022884"/>
    </source>
</evidence>
<dbReference type="SUPFAM" id="SSF48013">
    <property type="entry name" value="NusB-like"/>
    <property type="match status" value="1"/>
</dbReference>
<evidence type="ECO:0000259" key="15">
    <source>
        <dbReference type="PROSITE" id="PS51686"/>
    </source>
</evidence>
<dbReference type="InterPro" id="IPR054728">
    <property type="entry name" value="RsmB-like_ferredoxin"/>
</dbReference>
<evidence type="ECO:0000256" key="11">
    <source>
        <dbReference type="ARBA" id="ARBA00031088"/>
    </source>
</evidence>
<dbReference type="Gene3D" id="1.10.940.10">
    <property type="entry name" value="NusB-like"/>
    <property type="match status" value="1"/>
</dbReference>
<reference evidence="16 17" key="1">
    <citation type="submission" date="2021-04" db="EMBL/GenBank/DDBJ databases">
        <title>Draft genome sequence of Paenibacillus cisolokensis, LC2-13A.</title>
        <authorList>
            <person name="Uke A."/>
            <person name="Chhe C."/>
            <person name="Baramee S."/>
            <person name="Kosugi A."/>
        </authorList>
    </citation>
    <scope>NUCLEOTIDE SEQUENCE [LARGE SCALE GENOMIC DNA]</scope>
    <source>
        <strain evidence="16 17">LC2-13A</strain>
    </source>
</reference>
<dbReference type="PANTHER" id="PTHR22807">
    <property type="entry name" value="NOP2 YEAST -RELATED NOL1/NOP2/FMU SUN DOMAIN-CONTAINING"/>
    <property type="match status" value="1"/>
</dbReference>
<evidence type="ECO:0000256" key="5">
    <source>
        <dbReference type="ARBA" id="ARBA00022552"/>
    </source>
</evidence>
<evidence type="ECO:0000256" key="1">
    <source>
        <dbReference type="ARBA" id="ARBA00002724"/>
    </source>
</evidence>
<comment type="subcellular location">
    <subcellularLocation>
        <location evidence="2">Cytoplasm</location>
    </subcellularLocation>
</comment>
<feature type="compositionally biased region" description="Gly residues" evidence="14">
    <location>
        <begin position="261"/>
        <end position="273"/>
    </location>
</feature>
<evidence type="ECO:0000256" key="7">
    <source>
        <dbReference type="ARBA" id="ARBA00022679"/>
    </source>
</evidence>
<keyword evidence="7 13" id="KW-0808">Transferase</keyword>
<evidence type="ECO:0000256" key="3">
    <source>
        <dbReference type="ARBA" id="ARBA00012140"/>
    </source>
</evidence>
<dbReference type="PANTHER" id="PTHR22807:SF53">
    <property type="entry name" value="RIBOSOMAL RNA SMALL SUBUNIT METHYLTRANSFERASE B-RELATED"/>
    <property type="match status" value="1"/>
</dbReference>
<evidence type="ECO:0000313" key="16">
    <source>
        <dbReference type="EMBL" id="GIQ65671.1"/>
    </source>
</evidence>
<gene>
    <name evidence="16" type="ORF">PACILC2_42390</name>
</gene>
<feature type="binding site" evidence="13">
    <location>
        <position position="463"/>
    </location>
    <ligand>
        <name>S-adenosyl-L-methionine</name>
        <dbReference type="ChEBI" id="CHEBI:59789"/>
    </ligand>
</feature>
<keyword evidence="4" id="KW-0963">Cytoplasm</keyword>
<feature type="binding site" evidence="13">
    <location>
        <position position="490"/>
    </location>
    <ligand>
        <name>S-adenosyl-L-methionine</name>
        <dbReference type="ChEBI" id="CHEBI:59789"/>
    </ligand>
</feature>
<dbReference type="InterPro" id="IPR023267">
    <property type="entry name" value="RCMT"/>
</dbReference>
<feature type="binding site" evidence="13">
    <location>
        <position position="509"/>
    </location>
    <ligand>
        <name>S-adenosyl-L-methionine</name>
        <dbReference type="ChEBI" id="CHEBI:59789"/>
    </ligand>
</feature>
<proteinExistence type="inferred from homology"/>
<feature type="binding site" evidence="13">
    <location>
        <begin position="439"/>
        <end position="445"/>
    </location>
    <ligand>
        <name>S-adenosyl-L-methionine</name>
        <dbReference type="ChEBI" id="CHEBI:59789"/>
    </ligand>
</feature>
<dbReference type="Pfam" id="PF22458">
    <property type="entry name" value="RsmF-B_ferredox"/>
    <property type="match status" value="1"/>
</dbReference>
<dbReference type="InterPro" id="IPR029063">
    <property type="entry name" value="SAM-dependent_MTases_sf"/>
</dbReference>
<feature type="domain" description="SAM-dependent MTase RsmB/NOP-type" evidence="15">
    <location>
        <begin position="349"/>
        <end position="632"/>
    </location>
</feature>
<organism evidence="16 17">
    <name type="scientific">Paenibacillus cisolokensis</name>
    <dbReference type="NCBI Taxonomy" id="1658519"/>
    <lineage>
        <taxon>Bacteria</taxon>
        <taxon>Bacillati</taxon>
        <taxon>Bacillota</taxon>
        <taxon>Bacilli</taxon>
        <taxon>Bacillales</taxon>
        <taxon>Paenibacillaceae</taxon>
        <taxon>Paenibacillus</taxon>
    </lineage>
</organism>
<feature type="region of interest" description="Disordered" evidence="14">
    <location>
        <begin position="253"/>
        <end position="282"/>
    </location>
</feature>
<evidence type="ECO:0000256" key="6">
    <source>
        <dbReference type="ARBA" id="ARBA00022603"/>
    </source>
</evidence>
<sequence>MTAPGGGRDGKHGRSGQPRPAERRTRPSVSPDRPGGHVSGRSGGSAAEAGTDDRRQRAARKADGRPHPERGRSARTVALDALLRVAEAGAYSNLELNRALRSSGLSRVDAALATELVYGTIQRRHTLDALLARFVAKGLERLQPWVLELLRMSAYQLVFLDRVPPHAAVNEAVAIAKKRGHAGIAGMVNGVLRSLQRSIAQTASGEGGAAEQTGIAAGQTGGTAGHADDAAGQTGIADERTGIAAEQIGIADERTGSAAGQTGGTGGQTGGAAGRADDAAGQTGIADERTGIAAGQTGNAGGLPEAPIVLAAAAGLADPAERIALRHSYPAWLVRRWIAVFGEAGTEAICAAGNEPPHASVRVNRLRLSPEEALARLTAAGFDARPSDAAAAGIVVRRGGNLADSDGYRAGLWTVQDESSMLVAEVAAPRPGMRALDCCAAPGGKTTHLAELMEDRGEVWANDLHPHKRKLIEDQAGRLGLASVRAITGDAAELDRRFDPASFDVVLLDAPCTGFGVIRRKPDIKWTKSPEDIAAIADLQRRLLETAAALVRPGGTLVYSTCTIEPEENENQIARFLERHPEFAADPAWPERTLAALRRAGAIGGGPFPGMAQILPHHFGSDGFFIARLRRRSDS</sequence>
<dbReference type="NCBIfam" id="TIGR00563">
    <property type="entry name" value="rsmB"/>
    <property type="match status" value="1"/>
</dbReference>
<protein>
    <recommendedName>
        <fullName evidence="3">16S rRNA (cytosine(967)-C(5))-methyltransferase</fullName>
        <ecNumber evidence="3">2.1.1.176</ecNumber>
    </recommendedName>
    <alternativeName>
        <fullName evidence="10">16S rRNA m5C967 methyltransferase</fullName>
    </alternativeName>
    <alternativeName>
        <fullName evidence="11">rRNA (cytosine-C(5)-)-methyltransferase RsmB</fullName>
    </alternativeName>
</protein>
<dbReference type="InterPro" id="IPR035926">
    <property type="entry name" value="NusB-like_sf"/>
</dbReference>
<evidence type="ECO:0000256" key="8">
    <source>
        <dbReference type="ARBA" id="ARBA00022691"/>
    </source>
</evidence>
<keyword evidence="5" id="KW-0698">rRNA processing</keyword>
<accession>A0ABQ4NCR6</accession>
<dbReference type="CDD" id="cd02440">
    <property type="entry name" value="AdoMet_MTases"/>
    <property type="match status" value="1"/>
</dbReference>
<keyword evidence="9 13" id="KW-0694">RNA-binding</keyword>
<dbReference type="Pfam" id="PF01189">
    <property type="entry name" value="Methyltr_RsmB-F"/>
    <property type="match status" value="1"/>
</dbReference>
<feature type="compositionally biased region" description="Basic and acidic residues" evidence="14">
    <location>
        <begin position="51"/>
        <end position="72"/>
    </location>
</feature>
<dbReference type="SUPFAM" id="SSF53335">
    <property type="entry name" value="S-adenosyl-L-methionine-dependent methyltransferases"/>
    <property type="match status" value="1"/>
</dbReference>
<feature type="region of interest" description="Disordered" evidence="14">
    <location>
        <begin position="1"/>
        <end position="75"/>
    </location>
</feature>
<comment type="caution">
    <text evidence="16">The sequence shown here is derived from an EMBL/GenBank/DDBJ whole genome shotgun (WGS) entry which is preliminary data.</text>
</comment>
<evidence type="ECO:0000256" key="4">
    <source>
        <dbReference type="ARBA" id="ARBA00022490"/>
    </source>
</evidence>
<keyword evidence="8 13" id="KW-0949">S-adenosyl-L-methionine</keyword>
<dbReference type="PROSITE" id="PS51686">
    <property type="entry name" value="SAM_MT_RSMB_NOP"/>
    <property type="match status" value="1"/>
</dbReference>
<dbReference type="PRINTS" id="PR02008">
    <property type="entry name" value="RCMTFAMILY"/>
</dbReference>
<dbReference type="Pfam" id="PF01029">
    <property type="entry name" value="NusB"/>
    <property type="match status" value="1"/>
</dbReference>
<dbReference type="RefSeq" id="WP_244863642.1">
    <property type="nucleotide sequence ID" value="NZ_BOVJ01000143.1"/>
</dbReference>
<dbReference type="Proteomes" id="UP000680304">
    <property type="component" value="Unassembled WGS sequence"/>
</dbReference>
<dbReference type="InterPro" id="IPR001678">
    <property type="entry name" value="MeTrfase_RsmB-F_NOP2_dom"/>
</dbReference>
<keyword evidence="6 13" id="KW-0489">Methyltransferase</keyword>
<dbReference type="InterPro" id="IPR049560">
    <property type="entry name" value="MeTrfase_RsmB-F_NOP2_cat"/>
</dbReference>